<feature type="region of interest" description="Disordered" evidence="4">
    <location>
        <begin position="153"/>
        <end position="177"/>
    </location>
</feature>
<dbReference type="PANTHER" id="PTHR24166">
    <property type="entry name" value="ROLLING PEBBLES, ISOFORM B"/>
    <property type="match status" value="1"/>
</dbReference>
<keyword evidence="1" id="KW-0677">Repeat</keyword>
<evidence type="ECO:0000256" key="1">
    <source>
        <dbReference type="ARBA" id="ARBA00022737"/>
    </source>
</evidence>
<accession>A0A0H5RMT9</accession>
<evidence type="ECO:0000313" key="5">
    <source>
        <dbReference type="EMBL" id="CRZ10044.1"/>
    </source>
</evidence>
<protein>
    <submittedName>
        <fullName evidence="5">Uncharacterized protein</fullName>
    </submittedName>
</protein>
<organism evidence="5">
    <name type="scientific">Spongospora subterranea</name>
    <dbReference type="NCBI Taxonomy" id="70186"/>
    <lineage>
        <taxon>Eukaryota</taxon>
        <taxon>Sar</taxon>
        <taxon>Rhizaria</taxon>
        <taxon>Endomyxa</taxon>
        <taxon>Phytomyxea</taxon>
        <taxon>Plasmodiophorida</taxon>
        <taxon>Plasmodiophoridae</taxon>
        <taxon>Spongospora</taxon>
    </lineage>
</organism>
<evidence type="ECO:0000256" key="3">
    <source>
        <dbReference type="PROSITE-ProRule" id="PRU00023"/>
    </source>
</evidence>
<evidence type="ECO:0000256" key="2">
    <source>
        <dbReference type="ARBA" id="ARBA00023043"/>
    </source>
</evidence>
<evidence type="ECO:0000256" key="4">
    <source>
        <dbReference type="SAM" id="MobiDB-lite"/>
    </source>
</evidence>
<dbReference type="InterPro" id="IPR036770">
    <property type="entry name" value="Ankyrin_rpt-contain_sf"/>
</dbReference>
<dbReference type="PROSITE" id="PS50088">
    <property type="entry name" value="ANK_REPEAT"/>
    <property type="match status" value="1"/>
</dbReference>
<keyword evidence="2 3" id="KW-0040">ANK repeat</keyword>
<reference evidence="5" key="1">
    <citation type="submission" date="2015-04" db="EMBL/GenBank/DDBJ databases">
        <title>The genome sequence of the plant pathogenic Rhizarian Plasmodiophora brassicae reveals insights in its biotrophic life cycle and the origin of chitin synthesis.</title>
        <authorList>
            <person name="Schwelm A."/>
            <person name="Fogelqvist J."/>
            <person name="Knaust A."/>
            <person name="Julke S."/>
            <person name="Lilja T."/>
            <person name="Dhandapani V."/>
            <person name="Bonilla-Rosso G."/>
            <person name="Karlsson M."/>
            <person name="Shevchenko A."/>
            <person name="Choi S.R."/>
            <person name="Kim H.G."/>
            <person name="Park J.Y."/>
            <person name="Lim Y.P."/>
            <person name="Ludwig-Muller J."/>
            <person name="Dixelius C."/>
        </authorList>
    </citation>
    <scope>NUCLEOTIDE SEQUENCE</scope>
    <source>
        <tissue evidence="5">Potato root galls</tissue>
    </source>
</reference>
<dbReference type="InterPro" id="IPR050889">
    <property type="entry name" value="Dendritic_Spine_Reg/Scaffold"/>
</dbReference>
<dbReference type="Pfam" id="PF13857">
    <property type="entry name" value="Ank_5"/>
    <property type="match status" value="1"/>
</dbReference>
<proteinExistence type="predicted"/>
<sequence length="299" mass="33098">MLTCRNQNGDSPLMWACTRGHTECIRYIIDFAPKETQHKNDAGINALMCTTMSGHEEALSLLLEKGRDAIDHTDRNGNTVLHLAIIARQAPCVKVILAHNPNLHVNNHKALSPLDLIAQEECCEECKKVVDNHLFVLQQRSAMATTSLLSELSVNTDPPATSKRDDQSTVPDAVAPSASSGDVAVACAEVEKQNDSVLQFESDQSSDLCQFRMAKMEDQLKECVGESVAERLELLPEHLLGMGLDGLSASQLDMVAKIHREVGEKIEQSRHHIEHQMVVDMHIEMLELHAKLNKLSRNS</sequence>
<dbReference type="Gene3D" id="1.25.40.20">
    <property type="entry name" value="Ankyrin repeat-containing domain"/>
    <property type="match status" value="1"/>
</dbReference>
<dbReference type="SUPFAM" id="SSF48403">
    <property type="entry name" value="Ankyrin repeat"/>
    <property type="match status" value="1"/>
</dbReference>
<dbReference type="InterPro" id="IPR002110">
    <property type="entry name" value="Ankyrin_rpt"/>
</dbReference>
<feature type="repeat" description="ANK" evidence="3">
    <location>
        <begin position="76"/>
        <end position="108"/>
    </location>
</feature>
<dbReference type="Pfam" id="PF12796">
    <property type="entry name" value="Ank_2"/>
    <property type="match status" value="1"/>
</dbReference>
<dbReference type="PANTHER" id="PTHR24166:SF48">
    <property type="entry name" value="PROTEIN VAPYRIN"/>
    <property type="match status" value="1"/>
</dbReference>
<dbReference type="EMBL" id="HACM01009602">
    <property type="protein sequence ID" value="CRZ10044.1"/>
    <property type="molecule type" value="Transcribed_RNA"/>
</dbReference>
<dbReference type="SMART" id="SM00248">
    <property type="entry name" value="ANK"/>
    <property type="match status" value="3"/>
</dbReference>
<name>A0A0H5RMT9_9EUKA</name>
<dbReference type="AlphaFoldDB" id="A0A0H5RMT9"/>